<dbReference type="STRING" id="454194.PYK22_02999"/>
<dbReference type="Proteomes" id="UP000031518">
    <property type="component" value="Unassembled WGS sequence"/>
</dbReference>
<dbReference type="InterPro" id="IPR013784">
    <property type="entry name" value="Carb-bd-like_fold"/>
</dbReference>
<dbReference type="GO" id="GO:0015344">
    <property type="term" value="F:siderophore uptake transmembrane transporter activity"/>
    <property type="evidence" value="ECO:0007669"/>
    <property type="project" value="TreeGrafter"/>
</dbReference>
<feature type="domain" description="TonB-dependent transporter Oar-like beta-barrel" evidence="10">
    <location>
        <begin position="655"/>
        <end position="1001"/>
    </location>
</feature>
<dbReference type="InterPro" id="IPR012910">
    <property type="entry name" value="Plug_dom"/>
</dbReference>
<dbReference type="Gene3D" id="2.60.40.1120">
    <property type="entry name" value="Carboxypeptidase-like, regulatory domain"/>
    <property type="match status" value="1"/>
</dbReference>
<dbReference type="Pfam" id="PF13620">
    <property type="entry name" value="CarboxypepD_reg"/>
    <property type="match status" value="1"/>
</dbReference>
<feature type="domain" description="TonB-dependent receptor plug" evidence="9">
    <location>
        <begin position="141"/>
        <end position="238"/>
    </location>
</feature>
<dbReference type="SUPFAM" id="SSF49452">
    <property type="entry name" value="Starch-binding domain-like"/>
    <property type="match status" value="1"/>
</dbReference>
<comment type="subcellular location">
    <subcellularLocation>
        <location evidence="1 7">Cell outer membrane</location>
        <topology evidence="1 7">Multi-pass membrane protein</topology>
    </subcellularLocation>
</comment>
<reference evidence="11 12" key="2">
    <citation type="submission" date="2015-01" db="EMBL/GenBank/DDBJ databases">
        <title>Complete genome sequence of Pyrinomonas methylaliphatogenes type strain K22T.</title>
        <authorList>
            <person name="Lee K.C.Y."/>
            <person name="Power J.F."/>
            <person name="Dunfield P.F."/>
            <person name="Morgan X.C."/>
            <person name="Huttenhower C."/>
            <person name="Stott M.B."/>
        </authorList>
    </citation>
    <scope>NUCLEOTIDE SEQUENCE [LARGE SCALE GENOMIC DNA]</scope>
    <source>
        <strain evidence="11 12">K22</strain>
    </source>
</reference>
<evidence type="ECO:0000259" key="9">
    <source>
        <dbReference type="Pfam" id="PF07715"/>
    </source>
</evidence>
<sequence length="1048" mass="114338" precursor="true">MKRNLVYAFGLLGLICTLFWGQAAAQTATTGSIEGTVTDPNGAAVPGMTVTVAGPNLIRPQSATTNESGFYRIPNLPPGRYTVTVEAAKGFAKFEQQNVEVNLSRTSTVEIQLQPQAATATVEVSAGAGAVIDTTTNTTGVNVSTELFSNLPTQRTVQSLYTIAPTVARSGLRDASGRDRDPSVAGSSGPENNYILDGITVTDPAFGGSGANLPFEFVQEVEIKTGAFSAEYGKSTGGIFNVITKSGGNEFHGDAFAYFNPKDFVRATKYFSFTGSAPNGFSELDAGFDLGGPIVKDKLWFFGAINPQRRKNYFLTQTFRQQVNNEITTPFYAGKVTWGISKDHILTFSTFGDYSTEKGFLFGGSGFGADLNSFRGEVQRGGSNYTVRLNSTFSPNFIGEFAFGLHLQRLNTIPDPSVKDVPLVTDNFAILTSNGTVAPVVNTNVQASDRSFISYVNAPGGSLQRGYVRQGFGLFSTQDRDRVEAAARLQSIYGRNTFKYGFEYSRNKYNIDTRSTGPSVTFANPLGLPFSNGSDVNQVSGYRVTNNFSVCTTRGTLIVCPSASAAARAALIASLAGYTGAIQGAITQNEALNNPFLILGSVRVRDFKNIAKTHTDVESFYFQDEFKVSRNVQLIGGLRWDFQQSHGNEGKTYLTLNNFWDNLQPRVGITWDFTGRGRGKVFINAARFVEAPIPLDVNVRAGSENSQTDKNFNVSRYGAPADAFIVPGITPVNLGAEPTPIDPGLKPQTVKEYTAGIEYEVARDLVLGFRGVYRAQGNVIEDGSFDDGEHYFLFNPGRRSADGVTTEDKACANPSIGCFGSARRYYRAFEVTAQKRFARNYQFIASYVYSSLIGNYEGLFRNDNGQSDPNITSLFDLVSLLVNTYGRLPNDRPHQFKFDGSYRTPFNLLISGSFRAQSGIPFNQLIPHPVYGNNEGFGLPRGTAIVPQTPVVPGVPNKVDSVGKNRTPTTFNLDLGAYYPIVFGENRQLRLQFDWFNVFNNQRAIRLDETFLINSGVTGVPPVPNPFYGSGTIFQFPSSFRLGIKYQF</sequence>
<keyword evidence="3 7" id="KW-1134">Transmembrane beta strand</keyword>
<dbReference type="EMBL" id="CBXV010000008">
    <property type="protein sequence ID" value="CDM66952.1"/>
    <property type="molecule type" value="Genomic_DNA"/>
</dbReference>
<keyword evidence="12" id="KW-1185">Reference proteome</keyword>
<proteinExistence type="inferred from homology"/>
<evidence type="ECO:0000256" key="2">
    <source>
        <dbReference type="ARBA" id="ARBA00022448"/>
    </source>
</evidence>
<evidence type="ECO:0000256" key="8">
    <source>
        <dbReference type="SAM" id="SignalP"/>
    </source>
</evidence>
<feature type="domain" description="TonB-dependent transporter Oar-like beta-barrel" evidence="10">
    <location>
        <begin position="316"/>
        <end position="646"/>
    </location>
</feature>
<protein>
    <submittedName>
        <fullName evidence="11">Outer membrane receptor protein</fullName>
    </submittedName>
</protein>
<evidence type="ECO:0000313" key="11">
    <source>
        <dbReference type="EMBL" id="CDM66952.1"/>
    </source>
</evidence>
<accession>A0A0B6X1S8</accession>
<keyword evidence="5 7" id="KW-0472">Membrane</keyword>
<dbReference type="GO" id="GO:0030246">
    <property type="term" value="F:carbohydrate binding"/>
    <property type="evidence" value="ECO:0007669"/>
    <property type="project" value="InterPro"/>
</dbReference>
<keyword evidence="6 7" id="KW-0998">Cell outer membrane</keyword>
<dbReference type="SUPFAM" id="SSF56935">
    <property type="entry name" value="Porins"/>
    <property type="match status" value="1"/>
</dbReference>
<dbReference type="GO" id="GO:0009279">
    <property type="term" value="C:cell outer membrane"/>
    <property type="evidence" value="ECO:0007669"/>
    <property type="project" value="UniProtKB-SubCell"/>
</dbReference>
<keyword evidence="2 7" id="KW-0813">Transport</keyword>
<dbReference type="PROSITE" id="PS52016">
    <property type="entry name" value="TONB_DEPENDENT_REC_3"/>
    <property type="match status" value="1"/>
</dbReference>
<keyword evidence="4 7" id="KW-0812">Transmembrane</keyword>
<evidence type="ECO:0000256" key="6">
    <source>
        <dbReference type="ARBA" id="ARBA00023237"/>
    </source>
</evidence>
<dbReference type="GO" id="GO:0044718">
    <property type="term" value="P:siderophore transmembrane transport"/>
    <property type="evidence" value="ECO:0007669"/>
    <property type="project" value="TreeGrafter"/>
</dbReference>
<evidence type="ECO:0000256" key="5">
    <source>
        <dbReference type="ARBA" id="ARBA00023136"/>
    </source>
</evidence>
<feature type="chain" id="PRO_5002111053" evidence="8">
    <location>
        <begin position="26"/>
        <end position="1048"/>
    </location>
</feature>
<reference evidence="11 12" key="1">
    <citation type="submission" date="2013-12" db="EMBL/GenBank/DDBJ databases">
        <authorList>
            <person name="Stott M."/>
        </authorList>
    </citation>
    <scope>NUCLEOTIDE SEQUENCE [LARGE SCALE GENOMIC DNA]</scope>
    <source>
        <strain evidence="11 12">K22</strain>
    </source>
</reference>
<feature type="signal peptide" evidence="8">
    <location>
        <begin position="1"/>
        <end position="25"/>
    </location>
</feature>
<dbReference type="PANTHER" id="PTHR30069:SF46">
    <property type="entry name" value="OAR PROTEIN"/>
    <property type="match status" value="1"/>
</dbReference>
<dbReference type="OrthoDB" id="97893at2"/>
<dbReference type="Gene3D" id="2.40.170.20">
    <property type="entry name" value="TonB-dependent receptor, beta-barrel domain"/>
    <property type="match status" value="1"/>
</dbReference>
<dbReference type="InterPro" id="IPR036942">
    <property type="entry name" value="Beta-barrel_TonB_sf"/>
</dbReference>
<evidence type="ECO:0000256" key="4">
    <source>
        <dbReference type="ARBA" id="ARBA00022692"/>
    </source>
</evidence>
<gene>
    <name evidence="11" type="ORF">PYK22_02999</name>
</gene>
<dbReference type="Pfam" id="PF25183">
    <property type="entry name" value="OMP_b-brl_4"/>
    <property type="match status" value="3"/>
</dbReference>
<feature type="domain" description="TonB-dependent transporter Oar-like beta-barrel" evidence="10">
    <location>
        <begin position="243"/>
        <end position="312"/>
    </location>
</feature>
<keyword evidence="11" id="KW-0675">Receptor</keyword>
<keyword evidence="8" id="KW-0732">Signal</keyword>
<dbReference type="RefSeq" id="WP_041978477.1">
    <property type="nucleotide sequence ID" value="NZ_CBXV010000008.1"/>
</dbReference>
<name>A0A0B6X1S8_9BACT</name>
<dbReference type="InterPro" id="IPR039426">
    <property type="entry name" value="TonB-dep_rcpt-like"/>
</dbReference>
<dbReference type="AlphaFoldDB" id="A0A0B6X1S8"/>
<dbReference type="InterPro" id="IPR057601">
    <property type="entry name" value="Oar-like_b-barrel"/>
</dbReference>
<evidence type="ECO:0000256" key="3">
    <source>
        <dbReference type="ARBA" id="ARBA00022452"/>
    </source>
</evidence>
<evidence type="ECO:0000256" key="1">
    <source>
        <dbReference type="ARBA" id="ARBA00004571"/>
    </source>
</evidence>
<evidence type="ECO:0000259" key="10">
    <source>
        <dbReference type="Pfam" id="PF25183"/>
    </source>
</evidence>
<evidence type="ECO:0000256" key="7">
    <source>
        <dbReference type="PROSITE-ProRule" id="PRU01360"/>
    </source>
</evidence>
<dbReference type="InterPro" id="IPR037066">
    <property type="entry name" value="Plug_dom_sf"/>
</dbReference>
<evidence type="ECO:0000313" key="12">
    <source>
        <dbReference type="Proteomes" id="UP000031518"/>
    </source>
</evidence>
<dbReference type="Gene3D" id="2.170.130.10">
    <property type="entry name" value="TonB-dependent receptor, plug domain"/>
    <property type="match status" value="1"/>
</dbReference>
<dbReference type="PANTHER" id="PTHR30069">
    <property type="entry name" value="TONB-DEPENDENT OUTER MEMBRANE RECEPTOR"/>
    <property type="match status" value="1"/>
</dbReference>
<dbReference type="Pfam" id="PF07715">
    <property type="entry name" value="Plug"/>
    <property type="match status" value="1"/>
</dbReference>
<organism evidence="11 12">
    <name type="scientific">Pyrinomonas methylaliphatogenes</name>
    <dbReference type="NCBI Taxonomy" id="454194"/>
    <lineage>
        <taxon>Bacteria</taxon>
        <taxon>Pseudomonadati</taxon>
        <taxon>Acidobacteriota</taxon>
        <taxon>Blastocatellia</taxon>
        <taxon>Blastocatellales</taxon>
        <taxon>Pyrinomonadaceae</taxon>
        <taxon>Pyrinomonas</taxon>
    </lineage>
</organism>
<comment type="similarity">
    <text evidence="7">Belongs to the TonB-dependent receptor family.</text>
</comment>